<protein>
    <submittedName>
        <fullName evidence="1">Uncharacterized protein</fullName>
    </submittedName>
</protein>
<evidence type="ECO:0000313" key="1">
    <source>
        <dbReference type="EMBL" id="KAK8875477.1"/>
    </source>
</evidence>
<gene>
    <name evidence="1" type="ORF">M9Y10_005643</name>
</gene>
<keyword evidence="2" id="KW-1185">Reference proteome</keyword>
<proteinExistence type="predicted"/>
<dbReference type="EMBL" id="JAPFFF010000012">
    <property type="protein sequence ID" value="KAK8875477.1"/>
    <property type="molecule type" value="Genomic_DNA"/>
</dbReference>
<dbReference type="Proteomes" id="UP001470230">
    <property type="component" value="Unassembled WGS sequence"/>
</dbReference>
<name>A0ABR2JD48_9EUKA</name>
<evidence type="ECO:0000313" key="2">
    <source>
        <dbReference type="Proteomes" id="UP001470230"/>
    </source>
</evidence>
<sequence>MASADVIQKLVSEDLQKASNQFSTMFKDRLDALKQTIQSIALLIADDKPENRPRYLTVLVDVLIRNQSKLPSGEMIDLFKNALPEVGHRVAKRARRMALTFCYLAIAKAGYTHKNDNLLRQVLTEIFNIYTSNIWMQASCAAMLTDIISMNISDDDQFLDSYISLFDSIKEEIPSSVDNFFFWLKLKKLFPKIELSDFYKDPMTTDSFIRFTSLLKTTFVALPIIHPIWHLLAEYDANKLLEIVDELWAQKGENRWLVSVACASAVPFLVAPELVKFISNSNLFEFALSCKKNTNLITSLNKRLLPMIEEADESSFQLIHALLLIPREHSFVSETINKGCASFNDEQTTRMIKSLNDLPFKPLCALLWTQRHRSNISNDSIITDLFNMAANCAFNVSDIEELSNFIARNMNRVMPNGKSWFKLISGIDLPTTESSSSIENLIESTNKAIDGINNISTILKIKPIFEKCAVSIESFVDLIGQLNKSKYEHWHQISKILVQKAIPLLGPEHANLITTKSTLLPIAVQDPRLCESVLPSYVEQIDKIHPFSDETDQKDINEKLSFPISPEGIEKVLPAVLARCSGKPNLHQEKVALWLVNHISDESANQIVKSQIDLILNDEKGKVGGEAFISMLVKSSSTMAYEVLTYLTTVGGSYDKQSAIHKIETWIDDCCSSSDIPVDDIARAIYTVLDHDFPSTSSGKKKAESALVWAQKLINKVQRQIPRDIFEPLTEKFKNTGSRNAQKIIRQISGTSIE</sequence>
<organism evidence="1 2">
    <name type="scientific">Tritrichomonas musculus</name>
    <dbReference type="NCBI Taxonomy" id="1915356"/>
    <lineage>
        <taxon>Eukaryota</taxon>
        <taxon>Metamonada</taxon>
        <taxon>Parabasalia</taxon>
        <taxon>Tritrichomonadida</taxon>
        <taxon>Tritrichomonadidae</taxon>
        <taxon>Tritrichomonas</taxon>
    </lineage>
</organism>
<comment type="caution">
    <text evidence="1">The sequence shown here is derived from an EMBL/GenBank/DDBJ whole genome shotgun (WGS) entry which is preliminary data.</text>
</comment>
<reference evidence="1 2" key="1">
    <citation type="submission" date="2024-04" db="EMBL/GenBank/DDBJ databases">
        <title>Tritrichomonas musculus Genome.</title>
        <authorList>
            <person name="Alves-Ferreira E."/>
            <person name="Grigg M."/>
            <person name="Lorenzi H."/>
            <person name="Galac M."/>
        </authorList>
    </citation>
    <scope>NUCLEOTIDE SEQUENCE [LARGE SCALE GENOMIC DNA]</scope>
    <source>
        <strain evidence="1 2">EAF2021</strain>
    </source>
</reference>
<accession>A0ABR2JD48</accession>